<evidence type="ECO:0000256" key="1">
    <source>
        <dbReference type="SAM" id="Phobius"/>
    </source>
</evidence>
<comment type="caution">
    <text evidence="2">The sequence shown here is derived from an EMBL/GenBank/DDBJ whole genome shotgun (WGS) entry which is preliminary data.</text>
</comment>
<dbReference type="EMBL" id="SSHH01000004">
    <property type="protein sequence ID" value="TIX49191.1"/>
    <property type="molecule type" value="Genomic_DNA"/>
</dbReference>
<dbReference type="RefSeq" id="WP_136694766.1">
    <property type="nucleotide sequence ID" value="NZ_SSHH01000004.1"/>
</dbReference>
<dbReference type="OrthoDB" id="9932025at2"/>
<accession>A0A4T3EYM7</accession>
<proteinExistence type="predicted"/>
<keyword evidence="1" id="KW-0472">Membrane</keyword>
<name>A0A4T3EYM7_9SPHN</name>
<keyword evidence="1" id="KW-0812">Transmembrane</keyword>
<evidence type="ECO:0000313" key="2">
    <source>
        <dbReference type="EMBL" id="TIX49191.1"/>
    </source>
</evidence>
<protein>
    <recommendedName>
        <fullName evidence="4">DUF3592 domain-containing protein</fullName>
    </recommendedName>
</protein>
<organism evidence="2 3">
    <name type="scientific">Alteraurantiacibacter aquimixticola</name>
    <dbReference type="NCBI Taxonomy" id="2489173"/>
    <lineage>
        <taxon>Bacteria</taxon>
        <taxon>Pseudomonadati</taxon>
        <taxon>Pseudomonadota</taxon>
        <taxon>Alphaproteobacteria</taxon>
        <taxon>Sphingomonadales</taxon>
        <taxon>Erythrobacteraceae</taxon>
        <taxon>Alteraurantiacibacter</taxon>
    </lineage>
</organism>
<sequence length="123" mass="13686">MIEFIAIPALLAGLYALYAVGWNDALRLLQGTAYARAKVVDHHSGSDGFVPIFAFQYAERSFQVPGPTAFAQPTPALGESMVLSFPAKRPDLARPPHPFARSLLYLAFAAWLAFFSDLWLNWW</sequence>
<keyword evidence="1" id="KW-1133">Transmembrane helix</keyword>
<evidence type="ECO:0000313" key="3">
    <source>
        <dbReference type="Proteomes" id="UP000309389"/>
    </source>
</evidence>
<keyword evidence="3" id="KW-1185">Reference proteome</keyword>
<evidence type="ECO:0008006" key="4">
    <source>
        <dbReference type="Google" id="ProtNLM"/>
    </source>
</evidence>
<gene>
    <name evidence="2" type="ORF">E5222_15875</name>
</gene>
<reference evidence="2 3" key="1">
    <citation type="submission" date="2019-04" db="EMBL/GenBank/DDBJ databases">
        <title>Altererythrobacter aquimixticola sp. nov., isolated from sediment of junction between the ocean and a freshwater spring.</title>
        <authorList>
            <person name="Yoon J.-H."/>
        </authorList>
    </citation>
    <scope>NUCLEOTIDE SEQUENCE [LARGE SCALE GENOMIC DNA]</scope>
    <source>
        <strain evidence="2 3">SSKS-13</strain>
    </source>
</reference>
<dbReference type="AlphaFoldDB" id="A0A4T3EYM7"/>
<dbReference type="Proteomes" id="UP000309389">
    <property type="component" value="Unassembled WGS sequence"/>
</dbReference>
<feature type="transmembrane region" description="Helical" evidence="1">
    <location>
        <begin position="102"/>
        <end position="120"/>
    </location>
</feature>